<dbReference type="EMBL" id="CADCVK010000295">
    <property type="protein sequence ID" value="CAA9487859.1"/>
    <property type="molecule type" value="Genomic_DNA"/>
</dbReference>
<sequence>MEDRIDYFERMLADNPQNPTGLLALANEYKKAGRDEDEAAVLKRYIEAHEDEGNAYLRLGEVLTKLGREDEAREAYGAGIGQAEKFGHSGMAEDLRLAQVQLDR</sequence>
<dbReference type="AlphaFoldDB" id="A0A6J4SB08"/>
<dbReference type="SUPFAM" id="SSF48452">
    <property type="entry name" value="TPR-like"/>
    <property type="match status" value="1"/>
</dbReference>
<proteinExistence type="predicted"/>
<evidence type="ECO:0000313" key="1">
    <source>
        <dbReference type="EMBL" id="CAA9487859.1"/>
    </source>
</evidence>
<gene>
    <name evidence="1" type="ORF">AVDCRST_MAG12-1912</name>
</gene>
<protein>
    <submittedName>
        <fullName evidence="1">Uncharacterized protein</fullName>
    </submittedName>
</protein>
<dbReference type="Gene3D" id="1.25.40.10">
    <property type="entry name" value="Tetratricopeptide repeat domain"/>
    <property type="match status" value="1"/>
</dbReference>
<organism evidence="1">
    <name type="scientific">uncultured Rubrobacteraceae bacterium</name>
    <dbReference type="NCBI Taxonomy" id="349277"/>
    <lineage>
        <taxon>Bacteria</taxon>
        <taxon>Bacillati</taxon>
        <taxon>Actinomycetota</taxon>
        <taxon>Rubrobacteria</taxon>
        <taxon>Rubrobacterales</taxon>
        <taxon>Rubrobacteraceae</taxon>
        <taxon>environmental samples</taxon>
    </lineage>
</organism>
<accession>A0A6J4SB08</accession>
<reference evidence="1" key="1">
    <citation type="submission" date="2020-02" db="EMBL/GenBank/DDBJ databases">
        <authorList>
            <person name="Meier V. D."/>
        </authorList>
    </citation>
    <scope>NUCLEOTIDE SEQUENCE</scope>
    <source>
        <strain evidence="1">AVDCRST_MAG12</strain>
    </source>
</reference>
<dbReference type="InterPro" id="IPR011990">
    <property type="entry name" value="TPR-like_helical_dom_sf"/>
</dbReference>
<name>A0A6J4SB08_9ACTN</name>